<dbReference type="GO" id="GO:0035556">
    <property type="term" value="P:intracellular signal transduction"/>
    <property type="evidence" value="ECO:0007669"/>
    <property type="project" value="UniProtKB-ARBA"/>
</dbReference>
<dbReference type="GO" id="GO:0005525">
    <property type="term" value="F:GTP binding"/>
    <property type="evidence" value="ECO:0007669"/>
    <property type="project" value="UniProtKB-KW"/>
</dbReference>
<organism evidence="7 8">
    <name type="scientific">Exophiala oligosperma</name>
    <dbReference type="NCBI Taxonomy" id="215243"/>
    <lineage>
        <taxon>Eukaryota</taxon>
        <taxon>Fungi</taxon>
        <taxon>Dikarya</taxon>
        <taxon>Ascomycota</taxon>
        <taxon>Pezizomycotina</taxon>
        <taxon>Eurotiomycetes</taxon>
        <taxon>Chaetothyriomycetidae</taxon>
        <taxon>Chaetothyriales</taxon>
        <taxon>Herpotrichiellaceae</taxon>
        <taxon>Exophiala</taxon>
    </lineage>
</organism>
<dbReference type="PANTHER" id="PTHR47978">
    <property type="match status" value="1"/>
</dbReference>
<dbReference type="CDD" id="cd04128">
    <property type="entry name" value="Spg1"/>
    <property type="match status" value="1"/>
</dbReference>
<dbReference type="GO" id="GO:0003924">
    <property type="term" value="F:GTPase activity"/>
    <property type="evidence" value="ECO:0007669"/>
    <property type="project" value="InterPro"/>
</dbReference>
<dbReference type="SUPFAM" id="SSF52540">
    <property type="entry name" value="P-loop containing nucleoside triphosphate hydrolases"/>
    <property type="match status" value="1"/>
</dbReference>
<dbReference type="SMART" id="SM00175">
    <property type="entry name" value="RAB"/>
    <property type="match status" value="1"/>
</dbReference>
<feature type="region of interest" description="Disordered" evidence="6">
    <location>
        <begin position="23"/>
        <end position="94"/>
    </location>
</feature>
<dbReference type="PRINTS" id="PR00449">
    <property type="entry name" value="RASTRNSFRMNG"/>
</dbReference>
<evidence type="ECO:0000256" key="3">
    <source>
        <dbReference type="ARBA" id="ARBA00022776"/>
    </source>
</evidence>
<keyword evidence="4" id="KW-0342">GTP-binding</keyword>
<dbReference type="OrthoDB" id="6585768at2759"/>
<dbReference type="InterPro" id="IPR001806">
    <property type="entry name" value="Small_GTPase"/>
</dbReference>
<accession>A0A0D2D750</accession>
<protein>
    <submittedName>
        <fullName evidence="7">Septum-promoting GTP-binding protein 1</fullName>
    </submittedName>
</protein>
<feature type="compositionally biased region" description="Polar residues" evidence="6">
    <location>
        <begin position="38"/>
        <end position="68"/>
    </location>
</feature>
<dbReference type="GO" id="GO:0005816">
    <property type="term" value="C:spindle pole body"/>
    <property type="evidence" value="ECO:0007669"/>
    <property type="project" value="UniProtKB-ARBA"/>
</dbReference>
<evidence type="ECO:0000256" key="6">
    <source>
        <dbReference type="SAM" id="MobiDB-lite"/>
    </source>
</evidence>
<dbReference type="Pfam" id="PF00071">
    <property type="entry name" value="Ras"/>
    <property type="match status" value="1"/>
</dbReference>
<dbReference type="PIRSF" id="PIRSF037527">
    <property type="entry name" value="Small_GTPase_Tem1"/>
    <property type="match status" value="1"/>
</dbReference>
<feature type="compositionally biased region" description="Low complexity" evidence="6">
    <location>
        <begin position="84"/>
        <end position="94"/>
    </location>
</feature>
<name>A0A0D2D750_9EURO</name>
<reference evidence="7 8" key="1">
    <citation type="submission" date="2015-01" db="EMBL/GenBank/DDBJ databases">
        <title>The Genome Sequence of Exophiala oligosperma CBS72588.</title>
        <authorList>
            <consortium name="The Broad Institute Genomics Platform"/>
            <person name="Cuomo C."/>
            <person name="de Hoog S."/>
            <person name="Gorbushina A."/>
            <person name="Stielow B."/>
            <person name="Teixiera M."/>
            <person name="Abouelleil A."/>
            <person name="Chapman S.B."/>
            <person name="Priest M."/>
            <person name="Young S.K."/>
            <person name="Wortman J."/>
            <person name="Nusbaum C."/>
            <person name="Birren B."/>
        </authorList>
    </citation>
    <scope>NUCLEOTIDE SEQUENCE [LARGE SCALE GENOMIC DNA]</scope>
    <source>
        <strain evidence="7 8">CBS 72588</strain>
    </source>
</reference>
<evidence type="ECO:0000256" key="1">
    <source>
        <dbReference type="ARBA" id="ARBA00022618"/>
    </source>
</evidence>
<dbReference type="GO" id="GO:0090068">
    <property type="term" value="P:positive regulation of cell cycle process"/>
    <property type="evidence" value="ECO:0007669"/>
    <property type="project" value="UniProtKB-ARBA"/>
</dbReference>
<dbReference type="InterPro" id="IPR017231">
    <property type="entry name" value="Small_GTPase_Tem1/Spg1"/>
</dbReference>
<dbReference type="HOGENOM" id="CLU_041217_0_0_1"/>
<dbReference type="SMART" id="SM00173">
    <property type="entry name" value="RAS"/>
    <property type="match status" value="1"/>
</dbReference>
<dbReference type="GO" id="GO:0051301">
    <property type="term" value="P:cell division"/>
    <property type="evidence" value="ECO:0007669"/>
    <property type="project" value="UniProtKB-KW"/>
</dbReference>
<proteinExistence type="predicted"/>
<keyword evidence="3" id="KW-0498">Mitosis</keyword>
<evidence type="ECO:0000256" key="2">
    <source>
        <dbReference type="ARBA" id="ARBA00022741"/>
    </source>
</evidence>
<dbReference type="InterPro" id="IPR027417">
    <property type="entry name" value="P-loop_NTPase"/>
</dbReference>
<dbReference type="EMBL" id="KN847340">
    <property type="protein sequence ID" value="KIW38978.1"/>
    <property type="molecule type" value="Genomic_DNA"/>
</dbReference>
<dbReference type="PROSITE" id="PS51419">
    <property type="entry name" value="RAB"/>
    <property type="match status" value="1"/>
</dbReference>
<keyword evidence="1" id="KW-0132">Cell division</keyword>
<dbReference type="STRING" id="215243.A0A0D2D750"/>
<dbReference type="VEuPathDB" id="FungiDB:PV06_08796"/>
<dbReference type="Gene3D" id="3.40.50.300">
    <property type="entry name" value="P-loop containing nucleotide triphosphate hydrolases"/>
    <property type="match status" value="1"/>
</dbReference>
<evidence type="ECO:0000313" key="8">
    <source>
        <dbReference type="Proteomes" id="UP000053342"/>
    </source>
</evidence>
<dbReference type="SMART" id="SM00174">
    <property type="entry name" value="RHO"/>
    <property type="match status" value="1"/>
</dbReference>
<evidence type="ECO:0000256" key="4">
    <source>
        <dbReference type="ARBA" id="ARBA00023134"/>
    </source>
</evidence>
<dbReference type="InterPro" id="IPR005225">
    <property type="entry name" value="Small_GTP-bd"/>
</dbReference>
<evidence type="ECO:0000256" key="5">
    <source>
        <dbReference type="ARBA" id="ARBA00023306"/>
    </source>
</evidence>
<dbReference type="AlphaFoldDB" id="A0A0D2D750"/>
<keyword evidence="5" id="KW-0131">Cell cycle</keyword>
<dbReference type="NCBIfam" id="TIGR00231">
    <property type="entry name" value="small_GTP"/>
    <property type="match status" value="1"/>
</dbReference>
<dbReference type="Proteomes" id="UP000053342">
    <property type="component" value="Unassembled WGS sequence"/>
</dbReference>
<dbReference type="RefSeq" id="XP_016259194.1">
    <property type="nucleotide sequence ID" value="XM_016410172.1"/>
</dbReference>
<keyword evidence="8" id="KW-1185">Reference proteome</keyword>
<gene>
    <name evidence="7" type="ORF">PV06_08796</name>
</gene>
<dbReference type="GeneID" id="27360870"/>
<dbReference type="FunFam" id="3.40.50.300:FF:000330">
    <property type="entry name" value="Septum-promoting GTP-binding protein 1"/>
    <property type="match status" value="1"/>
</dbReference>
<sequence length="287" mass="32348">MDFVPQNEYPADSASIAQVNDNYQHDESTAIPAMPPSHQATATPPLDNNDTNQRYNSPSLYPQSNSRPGSGMGGYQQTTQYPENRQSQQSSNNKSSVVIKVGMVGDAQIGKTSLMVKYVEGSWDEDYIQTLGVNFMEKTISIRNTEITFSIWDLGGQREFVNMLPLVCNDAVAILFMFDLTRKSTLNSIKEWYRQGRGFNKTAIPFLIGTKYDHFVNFPREDQEEISNQARRFAKAMRASLIFSSTSHSINVQKIFKIVLSKAFDLKCTIPEIENVGEPLLLYQSVN</sequence>
<evidence type="ECO:0000313" key="7">
    <source>
        <dbReference type="EMBL" id="KIW38978.1"/>
    </source>
</evidence>
<keyword evidence="2" id="KW-0547">Nucleotide-binding</keyword>